<evidence type="ECO:0000259" key="2">
    <source>
        <dbReference type="Pfam" id="PF02517"/>
    </source>
</evidence>
<dbReference type="Pfam" id="PF02517">
    <property type="entry name" value="Rce1-like"/>
    <property type="match status" value="1"/>
</dbReference>
<keyword evidence="1" id="KW-0812">Transmembrane</keyword>
<feature type="transmembrane region" description="Helical" evidence="1">
    <location>
        <begin position="79"/>
        <end position="101"/>
    </location>
</feature>
<name>A0A1G7F0I2_9PROT</name>
<dbReference type="AlphaFoldDB" id="A0A1G7F0I2"/>
<feature type="transmembrane region" description="Helical" evidence="1">
    <location>
        <begin position="185"/>
        <end position="203"/>
    </location>
</feature>
<dbReference type="OrthoDB" id="7632478at2"/>
<keyword evidence="4" id="KW-1185">Reference proteome</keyword>
<organism evidence="3 4">
    <name type="scientific">Kordiimonas lacus</name>
    <dbReference type="NCBI Taxonomy" id="637679"/>
    <lineage>
        <taxon>Bacteria</taxon>
        <taxon>Pseudomonadati</taxon>
        <taxon>Pseudomonadota</taxon>
        <taxon>Alphaproteobacteria</taxon>
        <taxon>Kordiimonadales</taxon>
        <taxon>Kordiimonadaceae</taxon>
        <taxon>Kordiimonas</taxon>
    </lineage>
</organism>
<evidence type="ECO:0000313" key="3">
    <source>
        <dbReference type="EMBL" id="SDE69453.1"/>
    </source>
</evidence>
<proteinExistence type="predicted"/>
<protein>
    <submittedName>
        <fullName evidence="3">CAAX protease self-immunity</fullName>
    </submittedName>
</protein>
<keyword evidence="3" id="KW-0645">Protease</keyword>
<dbReference type="GO" id="GO:0006508">
    <property type="term" value="P:proteolysis"/>
    <property type="evidence" value="ECO:0007669"/>
    <property type="project" value="UniProtKB-KW"/>
</dbReference>
<feature type="domain" description="CAAX prenyl protease 2/Lysostaphin resistance protein A-like" evidence="2">
    <location>
        <begin position="122"/>
        <end position="221"/>
    </location>
</feature>
<dbReference type="RefSeq" id="WP_068303409.1">
    <property type="nucleotide sequence ID" value="NZ_FNAK01000009.1"/>
</dbReference>
<feature type="transmembrane region" description="Helical" evidence="1">
    <location>
        <begin position="160"/>
        <end position="179"/>
    </location>
</feature>
<keyword evidence="1" id="KW-0472">Membrane</keyword>
<accession>A0A1G7F0I2</accession>
<keyword evidence="1" id="KW-1133">Transmembrane helix</keyword>
<evidence type="ECO:0000256" key="1">
    <source>
        <dbReference type="SAM" id="Phobius"/>
    </source>
</evidence>
<sequence>MNNNGPKGQLTFQKEPAFDLLAIIATLVVVKQALIPVTLLYAGPISTFSAMLVGTLLLRRRGMGWRDLGFRRPDSWLGTLGLTALVFIGIVLTSGLGGALVDLMFEDIGTSGRFDHIQGDPWAYLVIMVLTWTHAAIFEEALFRAFVINRALASLGGGRAAQVIALLFSAVFFGYRHYYYKGMNGALTTGLIGLTLGLLYLWFGRRNIWPLVFGHGIINTIGMTSRFLGLKGD</sequence>
<feature type="transmembrane region" description="Helical" evidence="1">
    <location>
        <begin position="121"/>
        <end position="139"/>
    </location>
</feature>
<gene>
    <name evidence="3" type="ORF">SAMN04488071_3566</name>
</gene>
<dbReference type="InterPro" id="IPR003675">
    <property type="entry name" value="Rce1/LyrA-like_dom"/>
</dbReference>
<dbReference type="EMBL" id="FNAK01000009">
    <property type="protein sequence ID" value="SDE69453.1"/>
    <property type="molecule type" value="Genomic_DNA"/>
</dbReference>
<evidence type="ECO:0000313" key="4">
    <source>
        <dbReference type="Proteomes" id="UP000183685"/>
    </source>
</evidence>
<keyword evidence="3" id="KW-0378">Hydrolase</keyword>
<dbReference type="STRING" id="637679.GCA_001550055_01538"/>
<dbReference type="Proteomes" id="UP000183685">
    <property type="component" value="Unassembled WGS sequence"/>
</dbReference>
<reference evidence="3 4" key="1">
    <citation type="submission" date="2016-10" db="EMBL/GenBank/DDBJ databases">
        <authorList>
            <person name="de Groot N.N."/>
        </authorList>
    </citation>
    <scope>NUCLEOTIDE SEQUENCE [LARGE SCALE GENOMIC DNA]</scope>
    <source>
        <strain evidence="3 4">CGMCC 1.9109</strain>
    </source>
</reference>
<dbReference type="GO" id="GO:0080120">
    <property type="term" value="P:CAAX-box protein maturation"/>
    <property type="evidence" value="ECO:0007669"/>
    <property type="project" value="UniProtKB-ARBA"/>
</dbReference>
<dbReference type="GO" id="GO:0004175">
    <property type="term" value="F:endopeptidase activity"/>
    <property type="evidence" value="ECO:0007669"/>
    <property type="project" value="UniProtKB-ARBA"/>
</dbReference>
<feature type="transmembrane region" description="Helical" evidence="1">
    <location>
        <begin position="17"/>
        <end position="35"/>
    </location>
</feature>